<dbReference type="GO" id="GO:0016491">
    <property type="term" value="F:oxidoreductase activity"/>
    <property type="evidence" value="ECO:0007669"/>
    <property type="project" value="UniProtKB-KW"/>
</dbReference>
<dbReference type="PANTHER" id="PTHR43157">
    <property type="entry name" value="PHOSPHATIDYLINOSITOL-GLYCAN BIOSYNTHESIS CLASS F PROTEIN-RELATED"/>
    <property type="match status" value="1"/>
</dbReference>
<evidence type="ECO:0000313" key="3">
    <source>
        <dbReference type="EnsemblMetazoa" id="SMAR009034-PA"/>
    </source>
</evidence>
<dbReference type="PhylomeDB" id="T1J5X5"/>
<dbReference type="Gene3D" id="3.40.50.720">
    <property type="entry name" value="NAD(P)-binding Rossmann-like Domain"/>
    <property type="match status" value="1"/>
</dbReference>
<evidence type="ECO:0000313" key="4">
    <source>
        <dbReference type="Proteomes" id="UP000014500"/>
    </source>
</evidence>
<dbReference type="InterPro" id="IPR002347">
    <property type="entry name" value="SDR_fam"/>
</dbReference>
<dbReference type="PRINTS" id="PR00081">
    <property type="entry name" value="GDHRDH"/>
</dbReference>
<reference evidence="4" key="1">
    <citation type="submission" date="2011-05" db="EMBL/GenBank/DDBJ databases">
        <authorList>
            <person name="Richards S.R."/>
            <person name="Qu J."/>
            <person name="Jiang H."/>
            <person name="Jhangiani S.N."/>
            <person name="Agravi P."/>
            <person name="Goodspeed R."/>
            <person name="Gross S."/>
            <person name="Mandapat C."/>
            <person name="Jackson L."/>
            <person name="Mathew T."/>
            <person name="Pu L."/>
            <person name="Thornton R."/>
            <person name="Saada N."/>
            <person name="Wilczek-Boney K.B."/>
            <person name="Lee S."/>
            <person name="Kovar C."/>
            <person name="Wu Y."/>
            <person name="Scherer S.E."/>
            <person name="Worley K.C."/>
            <person name="Muzny D.M."/>
            <person name="Gibbs R."/>
        </authorList>
    </citation>
    <scope>NUCLEOTIDE SEQUENCE</scope>
    <source>
        <strain evidence="4">Brora</strain>
    </source>
</reference>
<name>T1J5X5_STRMM</name>
<dbReference type="Pfam" id="PF00106">
    <property type="entry name" value="adh_short"/>
    <property type="match status" value="1"/>
</dbReference>
<sequence>MRKFIFVAVLSTAASSTAVILYFIRKHLFKQPTWTGSNVKLDGKTIVVTGSNSGIGKEVALDFAQRGAQVILACRDVTSARNVAEEFRKNTHNWKIVAMSLDLADFKSIREFVKQLKLRETKIDILVNNAGVFYLPYSVTKDGFETVFQVNYLGPFLLTLLCLDLLKNSASGRIINVSSHGHRLCDKIEFSNNESYGKFKAYAQSKAALILFTRTLSQKLQGTNTTVNAVNPGNVDSNMFRHFPILSNPILRLVQWPTRKLIFKSCYDGAQNIIHCAIEPTVLNISGKYFNSNFIEEEPSALTKDSQLAQRLWNDSLKIISFVRNIKLEII</sequence>
<comment type="similarity">
    <text evidence="2">Belongs to the short-chain dehydrogenases/reductases (SDR) family.</text>
</comment>
<dbReference type="InterPro" id="IPR036291">
    <property type="entry name" value="NAD(P)-bd_dom_sf"/>
</dbReference>
<dbReference type="EMBL" id="JH431868">
    <property type="status" value="NOT_ANNOTATED_CDS"/>
    <property type="molecule type" value="Genomic_DNA"/>
</dbReference>
<protein>
    <submittedName>
        <fullName evidence="3">Uncharacterized protein</fullName>
    </submittedName>
</protein>
<evidence type="ECO:0000256" key="2">
    <source>
        <dbReference type="RuleBase" id="RU000363"/>
    </source>
</evidence>
<proteinExistence type="inferred from homology"/>
<keyword evidence="1" id="KW-0560">Oxidoreductase</keyword>
<dbReference type="eggNOG" id="KOG1208">
    <property type="taxonomic scope" value="Eukaryota"/>
</dbReference>
<accession>T1J5X5</accession>
<dbReference type="PANTHER" id="PTHR43157:SF31">
    <property type="entry name" value="PHOSPHATIDYLINOSITOL-GLYCAN BIOSYNTHESIS CLASS F PROTEIN"/>
    <property type="match status" value="1"/>
</dbReference>
<keyword evidence="4" id="KW-1185">Reference proteome</keyword>
<organism evidence="3 4">
    <name type="scientific">Strigamia maritima</name>
    <name type="common">European centipede</name>
    <name type="synonym">Geophilus maritimus</name>
    <dbReference type="NCBI Taxonomy" id="126957"/>
    <lineage>
        <taxon>Eukaryota</taxon>
        <taxon>Metazoa</taxon>
        <taxon>Ecdysozoa</taxon>
        <taxon>Arthropoda</taxon>
        <taxon>Myriapoda</taxon>
        <taxon>Chilopoda</taxon>
        <taxon>Pleurostigmophora</taxon>
        <taxon>Geophilomorpha</taxon>
        <taxon>Linotaeniidae</taxon>
        <taxon>Strigamia</taxon>
    </lineage>
</organism>
<reference evidence="3" key="2">
    <citation type="submission" date="2015-02" db="UniProtKB">
        <authorList>
            <consortium name="EnsemblMetazoa"/>
        </authorList>
    </citation>
    <scope>IDENTIFICATION</scope>
</reference>
<dbReference type="HOGENOM" id="CLU_010194_44_5_1"/>
<evidence type="ECO:0000256" key="1">
    <source>
        <dbReference type="ARBA" id="ARBA00023002"/>
    </source>
</evidence>
<dbReference type="PRINTS" id="PR00080">
    <property type="entry name" value="SDRFAMILY"/>
</dbReference>
<dbReference type="EnsemblMetazoa" id="SMAR009034-RA">
    <property type="protein sequence ID" value="SMAR009034-PA"/>
    <property type="gene ID" value="SMAR009034"/>
</dbReference>
<dbReference type="CDD" id="cd05327">
    <property type="entry name" value="retinol-DH_like_SDR_c_like"/>
    <property type="match status" value="1"/>
</dbReference>
<dbReference type="AlphaFoldDB" id="T1J5X5"/>
<dbReference type="OMA" id="YSKFCLV"/>
<dbReference type="STRING" id="126957.T1J5X5"/>
<dbReference type="Proteomes" id="UP000014500">
    <property type="component" value="Unassembled WGS sequence"/>
</dbReference>
<dbReference type="SUPFAM" id="SSF51735">
    <property type="entry name" value="NAD(P)-binding Rossmann-fold domains"/>
    <property type="match status" value="1"/>
</dbReference>